<proteinExistence type="inferred from homology"/>
<organism evidence="3 4">
    <name type="scientific">Symbiodinium microadriaticum</name>
    <name type="common">Dinoflagellate</name>
    <name type="synonym">Zooxanthella microadriatica</name>
    <dbReference type="NCBI Taxonomy" id="2951"/>
    <lineage>
        <taxon>Eukaryota</taxon>
        <taxon>Sar</taxon>
        <taxon>Alveolata</taxon>
        <taxon>Dinophyceae</taxon>
        <taxon>Suessiales</taxon>
        <taxon>Symbiodiniaceae</taxon>
        <taxon>Symbiodinium</taxon>
    </lineage>
</organism>
<feature type="compositionally biased region" description="Low complexity" evidence="2">
    <location>
        <begin position="1431"/>
        <end position="1443"/>
    </location>
</feature>
<dbReference type="OrthoDB" id="565118at2759"/>
<keyword evidence="4" id="KW-1185">Reference proteome</keyword>
<feature type="region of interest" description="Disordered" evidence="2">
    <location>
        <begin position="1422"/>
        <end position="1459"/>
    </location>
</feature>
<dbReference type="GO" id="GO:0071203">
    <property type="term" value="C:WASH complex"/>
    <property type="evidence" value="ECO:0007669"/>
    <property type="project" value="InterPro"/>
</dbReference>
<evidence type="ECO:0000256" key="1">
    <source>
        <dbReference type="ARBA" id="ARBA00006224"/>
    </source>
</evidence>
<feature type="compositionally biased region" description="Low complexity" evidence="2">
    <location>
        <begin position="1198"/>
        <end position="1216"/>
    </location>
</feature>
<dbReference type="GO" id="GO:0051125">
    <property type="term" value="P:regulation of actin nucleation"/>
    <property type="evidence" value="ECO:0007669"/>
    <property type="project" value="TreeGrafter"/>
</dbReference>
<evidence type="ECO:0000256" key="2">
    <source>
        <dbReference type="SAM" id="MobiDB-lite"/>
    </source>
</evidence>
<protein>
    <submittedName>
        <fullName evidence="3">WASH complex subunit strumpellin</fullName>
    </submittedName>
</protein>
<reference evidence="3 4" key="1">
    <citation type="submission" date="2016-02" db="EMBL/GenBank/DDBJ databases">
        <title>Genome analysis of coral dinoflagellate symbionts highlights evolutionary adaptations to a symbiotic lifestyle.</title>
        <authorList>
            <person name="Aranda M."/>
            <person name="Li Y."/>
            <person name="Liew Y.J."/>
            <person name="Baumgarten S."/>
            <person name="Simakov O."/>
            <person name="Wilson M."/>
            <person name="Piel J."/>
            <person name="Ashoor H."/>
            <person name="Bougouffa S."/>
            <person name="Bajic V.B."/>
            <person name="Ryu T."/>
            <person name="Ravasi T."/>
            <person name="Bayer T."/>
            <person name="Micklem G."/>
            <person name="Kim H."/>
            <person name="Bhak J."/>
            <person name="Lajeunesse T.C."/>
            <person name="Voolstra C.R."/>
        </authorList>
    </citation>
    <scope>NUCLEOTIDE SEQUENCE [LARGE SCALE GENOMIC DNA]</scope>
    <source>
        <strain evidence="3 4">CCMP2467</strain>
    </source>
</reference>
<name>A0A1Q9EYA6_SYMMI</name>
<comment type="caution">
    <text evidence="3">The sequence shown here is derived from an EMBL/GenBank/DDBJ whole genome shotgun (WGS) entry which is preliminary data.</text>
</comment>
<dbReference type="GO" id="GO:0140285">
    <property type="term" value="P:endosome fission"/>
    <property type="evidence" value="ECO:0007669"/>
    <property type="project" value="TreeGrafter"/>
</dbReference>
<sequence length="1459" mass="159579">MAVSLVETDCGLALLRLLSRGHAVVAELQRCSETLPAAIRGEGEVAKRLSPVLPDFAVFRREGAVEKVAGTPELIELDEESREINADPAERLFRVLSAIRKYFADLAKLLEDIDVGVFVGQSHESILRDSAGAVLLPEAIALLGTMILIVDERISGPCRERALVLFYRCTAGTSRESDDFADVCRLFKSTARPERDIELAGRRPGYPESYFARFPLHEDAVRLVLGKLQTGDIYEASRHYPLPEHRSHGLSAQAGMLYVLLFFQAKTLESDAIAMREIVDRHFGDVWVVAYALGYTADLLLMWAPYPAARQALSNAITAGTVRQLQDQHLDRLSKTRSKLEEYLVEGVLTEDYVSSKVSQLVSVLREANTSIRWLLLQPTTLDSKIQVVCNSSAKMKEQLLGTLVDTALLEDKIKAILVPLVARRDADWARQKEEAAQAMDDLAVFFSGQHALRRNVRNSELEEFFRNLQQRIEELSFQTQEDLLALGRKVGQINKALEEVALFHEVSQQPQILHFLSDARQLLQRMLRTASLSSDVLETIETVADLSYAWRALSTYKEAMGNLLSASPDSVKGLRALFLKLASILEAPLRRIRQAGNSSHASLVSGYYSNRLVEFMRSVLQEIPCLIFRLLGQLSTLESAQLPKSLPSRISLVELQSYAEKCEKASSEVGILTQRIALLMRGIRETDVALLGAVLVDPRAVLLDGLRREAARRIESLLASLCWPSASSRQDAEAPLQQMAAQAFKLRRSFEHVQDYLGVSAQQLWRQEFGRVVRYLLHMEEHLLLRRRPAPPESSPHHDASVPIKFPDISNGPLGCSFISRTLSMLSELTDPKSTSGGFHHDWRKCDSSGVGTLDSLLLELLMEAMGPPGIAAISRMLALRAAGRVRKAVSGCAVLLANAEVQQLAAKAKSSLQTTRSAAEVQAALERLRLSVESRARPPRGTRVQPDTYGDVLASFLPCPAHCLEICERAWIAGCWAKAVLDNRVQELSGAEDHSLIGPSHIVSVPAVEEGDTGEDAPAGFEIQVLLVDVEEGVLPYMSAFDPVTESELVVGFEPEASHVLPASEELMRQALLWVGSDLAPGLAYVTAQEEPEADLGAQAKRAARPKRVTTAQLAEQVNQLASLLPGLVDQVRVLSERQAQQQQASPGQGPGPSHQQDFPLVPQASASPAAPFAALASGLPAPARLGAMPKPGPAPTAQQTAAAAQPSASQASSDPLATAIAQQGQALSLLVSHLAAQGDALDLASTTPGLASKGSAKRERLQQELMQRSSNFFLQVCQNAFKKLHPASPLPATLAEMKDDGRMSFVTYMERFGGYGKSRDLALVMHQLSFVADCLLREDVPGAREHLALLLASTEQAAQDQNWQLAFLLCLLEEPSPQVYASRPSGSASRLRAFTPLVSPNWGSTVLSFVREVDALAQRRKDAVNPRAPTADTPDEAAAAPKRRPRFPRKPKDNGQ</sequence>
<dbReference type="PANTHER" id="PTHR15691">
    <property type="entry name" value="WASH COMPLEX SUBUNIT 5"/>
    <property type="match status" value="1"/>
</dbReference>
<feature type="region of interest" description="Disordered" evidence="2">
    <location>
        <begin position="1139"/>
        <end position="1164"/>
    </location>
</feature>
<dbReference type="InterPro" id="IPR019393">
    <property type="entry name" value="WASH_strumpellin"/>
</dbReference>
<feature type="region of interest" description="Disordered" evidence="2">
    <location>
        <begin position="1186"/>
        <end position="1219"/>
    </location>
</feature>
<evidence type="ECO:0000313" key="4">
    <source>
        <dbReference type="Proteomes" id="UP000186817"/>
    </source>
</evidence>
<dbReference type="GO" id="GO:0007032">
    <property type="term" value="P:endosome organization"/>
    <property type="evidence" value="ECO:0007669"/>
    <property type="project" value="TreeGrafter"/>
</dbReference>
<dbReference type="GO" id="GO:0030041">
    <property type="term" value="P:actin filament polymerization"/>
    <property type="evidence" value="ECO:0007669"/>
    <property type="project" value="TreeGrafter"/>
</dbReference>
<evidence type="ECO:0000313" key="3">
    <source>
        <dbReference type="EMBL" id="OLQ12381.1"/>
    </source>
</evidence>
<feature type="compositionally biased region" description="Low complexity" evidence="2">
    <location>
        <begin position="1141"/>
        <end position="1164"/>
    </location>
</feature>
<accession>A0A1Q9EYA6</accession>
<dbReference type="PANTHER" id="PTHR15691:SF6">
    <property type="entry name" value="WASH COMPLEX SUBUNIT 5"/>
    <property type="match status" value="1"/>
</dbReference>
<dbReference type="GO" id="GO:0005768">
    <property type="term" value="C:endosome"/>
    <property type="evidence" value="ECO:0007669"/>
    <property type="project" value="TreeGrafter"/>
</dbReference>
<dbReference type="EMBL" id="LSRX01000044">
    <property type="protein sequence ID" value="OLQ12381.1"/>
    <property type="molecule type" value="Genomic_DNA"/>
</dbReference>
<comment type="similarity">
    <text evidence="1">Belongs to the strumpellin family.</text>
</comment>
<dbReference type="Pfam" id="PF10266">
    <property type="entry name" value="Strumpellin"/>
    <property type="match status" value="1"/>
</dbReference>
<dbReference type="Proteomes" id="UP000186817">
    <property type="component" value="Unassembled WGS sequence"/>
</dbReference>
<gene>
    <name evidence="3" type="ORF">AK812_SmicGene3708</name>
</gene>